<dbReference type="Proteomes" id="UP000186666">
    <property type="component" value="Unassembled WGS sequence"/>
</dbReference>
<dbReference type="Gene3D" id="1.10.260.40">
    <property type="entry name" value="lambda repressor-like DNA-binding domains"/>
    <property type="match status" value="1"/>
</dbReference>
<gene>
    <name evidence="3" type="ORF">SAMN05421578_101305</name>
</gene>
<evidence type="ECO:0000313" key="4">
    <source>
        <dbReference type="Proteomes" id="UP000186666"/>
    </source>
</evidence>
<evidence type="ECO:0000259" key="2">
    <source>
        <dbReference type="PROSITE" id="PS50943"/>
    </source>
</evidence>
<dbReference type="EMBL" id="FTNK01000001">
    <property type="protein sequence ID" value="SIQ34268.1"/>
    <property type="molecule type" value="Genomic_DNA"/>
</dbReference>
<dbReference type="InterPro" id="IPR001387">
    <property type="entry name" value="Cro/C1-type_HTH"/>
</dbReference>
<sequence>MTFGNRLKTLRKQSKMTQKDLGNQLDVGEMTISGYESGSREPNFERLKKISIIFNVTTDYLLFGEESASIKNVYWENRAREFETEVERLSDVVAQIIGILN</sequence>
<name>A0ABY1JKS3_9BACL</name>
<evidence type="ECO:0000256" key="1">
    <source>
        <dbReference type="ARBA" id="ARBA00023125"/>
    </source>
</evidence>
<dbReference type="RefSeq" id="WP_068589882.1">
    <property type="nucleotide sequence ID" value="NZ_FTNK01000001.1"/>
</dbReference>
<comment type="caution">
    <text evidence="3">The sequence shown here is derived from an EMBL/GenBank/DDBJ whole genome shotgun (WGS) entry which is preliminary data.</text>
</comment>
<protein>
    <submittedName>
        <fullName evidence="3">Transcriptional regulator, contains XRE-family HTH domain</fullName>
    </submittedName>
</protein>
<dbReference type="PROSITE" id="PS50943">
    <property type="entry name" value="HTH_CROC1"/>
    <property type="match status" value="1"/>
</dbReference>
<accession>A0ABY1JKS3</accession>
<dbReference type="PANTHER" id="PTHR46558">
    <property type="entry name" value="TRACRIPTIONAL REGULATORY PROTEIN-RELATED-RELATED"/>
    <property type="match status" value="1"/>
</dbReference>
<dbReference type="InterPro" id="IPR010982">
    <property type="entry name" value="Lambda_DNA-bd_dom_sf"/>
</dbReference>
<dbReference type="PANTHER" id="PTHR46558:SF11">
    <property type="entry name" value="HTH-TYPE TRANSCRIPTIONAL REGULATOR XRE"/>
    <property type="match status" value="1"/>
</dbReference>
<feature type="domain" description="HTH cro/C1-type" evidence="2">
    <location>
        <begin position="7"/>
        <end position="61"/>
    </location>
</feature>
<evidence type="ECO:0000313" key="3">
    <source>
        <dbReference type="EMBL" id="SIQ34268.1"/>
    </source>
</evidence>
<proteinExistence type="predicted"/>
<dbReference type="SUPFAM" id="SSF47413">
    <property type="entry name" value="lambda repressor-like DNA-binding domains"/>
    <property type="match status" value="1"/>
</dbReference>
<keyword evidence="1" id="KW-0238">DNA-binding</keyword>
<organism evidence="3 4">
    <name type="scientific">Paenibacillus macquariensis</name>
    <dbReference type="NCBI Taxonomy" id="948756"/>
    <lineage>
        <taxon>Bacteria</taxon>
        <taxon>Bacillati</taxon>
        <taxon>Bacillota</taxon>
        <taxon>Bacilli</taxon>
        <taxon>Bacillales</taxon>
        <taxon>Paenibacillaceae</taxon>
        <taxon>Paenibacillus</taxon>
    </lineage>
</organism>
<dbReference type="CDD" id="cd00093">
    <property type="entry name" value="HTH_XRE"/>
    <property type="match status" value="1"/>
</dbReference>
<dbReference type="Pfam" id="PF01381">
    <property type="entry name" value="HTH_3"/>
    <property type="match status" value="1"/>
</dbReference>
<dbReference type="SMART" id="SM00530">
    <property type="entry name" value="HTH_XRE"/>
    <property type="match status" value="1"/>
</dbReference>
<keyword evidence="4" id="KW-1185">Reference proteome</keyword>
<reference evidence="3 4" key="1">
    <citation type="submission" date="2017-01" db="EMBL/GenBank/DDBJ databases">
        <authorList>
            <person name="Varghese N."/>
            <person name="Submissions S."/>
        </authorList>
    </citation>
    <scope>NUCLEOTIDE SEQUENCE [LARGE SCALE GENOMIC DNA]</scope>
    <source>
        <strain evidence="3 4">ATCC 23464</strain>
    </source>
</reference>